<dbReference type="PANTHER" id="PTHR34194:SF2">
    <property type="entry name" value="F14J8.16 PROTEIN"/>
    <property type="match status" value="1"/>
</dbReference>
<feature type="region of interest" description="Disordered" evidence="1">
    <location>
        <begin position="173"/>
        <end position="203"/>
    </location>
</feature>
<proteinExistence type="predicted"/>
<name>A0A0E0DAV5_9ORYZ</name>
<evidence type="ECO:0000256" key="1">
    <source>
        <dbReference type="SAM" id="MobiDB-lite"/>
    </source>
</evidence>
<keyword evidence="3" id="KW-1185">Reference proteome</keyword>
<dbReference type="PANTHER" id="PTHR34194">
    <property type="entry name" value="F14J8.16 PROTEIN"/>
    <property type="match status" value="1"/>
</dbReference>
<dbReference type="EnsemblPlants" id="OMERI04G02830.2">
    <property type="protein sequence ID" value="OMERI04G02830.2"/>
    <property type="gene ID" value="OMERI04G02830"/>
</dbReference>
<reference evidence="2" key="2">
    <citation type="submission" date="2018-05" db="EMBL/GenBank/DDBJ databases">
        <title>OmerRS3 (Oryza meridionalis Reference Sequence Version 3).</title>
        <authorList>
            <person name="Zhang J."/>
            <person name="Kudrna D."/>
            <person name="Lee S."/>
            <person name="Talag J."/>
            <person name="Welchert J."/>
            <person name="Wing R.A."/>
        </authorList>
    </citation>
    <scope>NUCLEOTIDE SEQUENCE [LARGE SCALE GENOMIC DNA]</scope>
    <source>
        <strain evidence="2">cv. OR44</strain>
    </source>
</reference>
<accession>A0A0E0DAV5</accession>
<dbReference type="Proteomes" id="UP000008021">
    <property type="component" value="Chromosome 4"/>
</dbReference>
<dbReference type="Gramene" id="OMERI04G02830.2">
    <property type="protein sequence ID" value="OMERI04G02830.2"/>
    <property type="gene ID" value="OMERI04G02830"/>
</dbReference>
<sequence>MPKPNHRAASSAAAAASSPAGRKEQEENTVPAVYDASADIEDDYRLFLENVRVYENEDFVLEYEGKVVRYGGDEAVSAGGGSRGEDPVMEKEKEEKEKEVVVISSSDDESTKSVPESNPLDRGVFQRKMKKVVDQEKMDEKNEAAAPLVKGKGVGKVIGMEVEDEQLVLALPKPGTTTSLTNPSKRHETEPHTTSQSAGIIWPPHINDREESSFKQGLMEALSKPFCQEEYDKLYGIATICEPLMRERRTRSGSKTYYSNSLMGKSYFDSYPGLIEVLSKPFCQEEHDELYGMATIREPSMSERRTRSGSKTYYSNLGWANHILIPTQNIIWVPHINNREQSGFKQGLIEVSSKPFCQEEHDKLYGMSTISEPSMRKRQTRCGSKTYYSNPG</sequence>
<evidence type="ECO:0000313" key="3">
    <source>
        <dbReference type="Proteomes" id="UP000008021"/>
    </source>
</evidence>
<feature type="region of interest" description="Disordered" evidence="1">
    <location>
        <begin position="1"/>
        <end position="35"/>
    </location>
</feature>
<organism evidence="2">
    <name type="scientific">Oryza meridionalis</name>
    <dbReference type="NCBI Taxonomy" id="40149"/>
    <lineage>
        <taxon>Eukaryota</taxon>
        <taxon>Viridiplantae</taxon>
        <taxon>Streptophyta</taxon>
        <taxon>Embryophyta</taxon>
        <taxon>Tracheophyta</taxon>
        <taxon>Spermatophyta</taxon>
        <taxon>Magnoliopsida</taxon>
        <taxon>Liliopsida</taxon>
        <taxon>Poales</taxon>
        <taxon>Poaceae</taxon>
        <taxon>BOP clade</taxon>
        <taxon>Oryzoideae</taxon>
        <taxon>Oryzeae</taxon>
        <taxon>Oryzinae</taxon>
        <taxon>Oryza</taxon>
    </lineage>
</organism>
<feature type="compositionally biased region" description="Low complexity" evidence="1">
    <location>
        <begin position="8"/>
        <end position="20"/>
    </location>
</feature>
<evidence type="ECO:0000313" key="2">
    <source>
        <dbReference type="EnsemblPlants" id="OMERI04G02830.2"/>
    </source>
</evidence>
<dbReference type="AlphaFoldDB" id="A0A0E0DAV5"/>
<reference evidence="2" key="1">
    <citation type="submission" date="2015-04" db="UniProtKB">
        <authorList>
            <consortium name="EnsemblPlants"/>
        </authorList>
    </citation>
    <scope>IDENTIFICATION</scope>
</reference>
<feature type="region of interest" description="Disordered" evidence="1">
    <location>
        <begin position="73"/>
        <end position="120"/>
    </location>
</feature>
<feature type="compositionally biased region" description="Basic and acidic residues" evidence="1">
    <location>
        <begin position="83"/>
        <end position="100"/>
    </location>
</feature>
<protein>
    <submittedName>
        <fullName evidence="2">Uncharacterized protein</fullName>
    </submittedName>
</protein>